<evidence type="ECO:0000256" key="1">
    <source>
        <dbReference type="ARBA" id="ARBA00008572"/>
    </source>
</evidence>
<comment type="caution">
    <text evidence="3">The sequence shown here is derived from an EMBL/GenBank/DDBJ whole genome shotgun (WGS) entry which is preliminary data.</text>
</comment>
<feature type="transmembrane region" description="Helical" evidence="2">
    <location>
        <begin position="42"/>
        <end position="66"/>
    </location>
</feature>
<keyword evidence="2" id="KW-0812">Transmembrane</keyword>
<feature type="transmembrane region" description="Helical" evidence="2">
    <location>
        <begin position="15"/>
        <end position="36"/>
    </location>
</feature>
<dbReference type="OrthoDB" id="3900342at2759"/>
<gene>
    <name evidence="3" type="ORF">Taro_054682</name>
</gene>
<dbReference type="GO" id="GO:0005313">
    <property type="term" value="F:L-glutamate transmembrane transporter activity"/>
    <property type="evidence" value="ECO:0007669"/>
    <property type="project" value="TreeGrafter"/>
</dbReference>
<dbReference type="GO" id="GO:0005886">
    <property type="term" value="C:plasma membrane"/>
    <property type="evidence" value="ECO:0007669"/>
    <property type="project" value="TreeGrafter"/>
</dbReference>
<feature type="non-terminal residue" evidence="3">
    <location>
        <position position="152"/>
    </location>
</feature>
<keyword evidence="4" id="KW-1185">Reference proteome</keyword>
<protein>
    <submittedName>
        <fullName evidence="3">Uncharacterized protein</fullName>
    </submittedName>
</protein>
<proteinExistence type="inferred from homology"/>
<evidence type="ECO:0000256" key="2">
    <source>
        <dbReference type="SAM" id="Phobius"/>
    </source>
</evidence>
<dbReference type="Proteomes" id="UP000652761">
    <property type="component" value="Unassembled WGS sequence"/>
</dbReference>
<keyword evidence="2" id="KW-0472">Membrane</keyword>
<evidence type="ECO:0000313" key="3">
    <source>
        <dbReference type="EMBL" id="MQM21640.1"/>
    </source>
</evidence>
<reference evidence="3" key="1">
    <citation type="submission" date="2017-07" db="EMBL/GenBank/DDBJ databases">
        <title>Taro Niue Genome Assembly and Annotation.</title>
        <authorList>
            <person name="Atibalentja N."/>
            <person name="Keating K."/>
            <person name="Fields C.J."/>
        </authorList>
    </citation>
    <scope>NUCLEOTIDE SEQUENCE</scope>
    <source>
        <strain evidence="3">Niue_2</strain>
        <tissue evidence="3">Leaf</tissue>
    </source>
</reference>
<comment type="similarity">
    <text evidence="1">Belongs to the amino acid-polyamine-organocation (APC) superfamily. Cationic amino acid transporter (CAT) (TC 2.A.3.3) family.</text>
</comment>
<feature type="transmembrane region" description="Helical" evidence="2">
    <location>
        <begin position="102"/>
        <end position="124"/>
    </location>
</feature>
<dbReference type="PANTHER" id="PTHR43243:SF62">
    <property type="entry name" value="CATIONIC AMINO ACID TRANSPORTER 8, VACUOLAR"/>
    <property type="match status" value="1"/>
</dbReference>
<dbReference type="EMBL" id="NMUH01011345">
    <property type="protein sequence ID" value="MQM21640.1"/>
    <property type="molecule type" value="Genomic_DNA"/>
</dbReference>
<dbReference type="PANTHER" id="PTHR43243">
    <property type="entry name" value="INNER MEMBRANE TRANSPORTER YGJI-RELATED"/>
    <property type="match status" value="1"/>
</dbReference>
<dbReference type="GO" id="GO:0015189">
    <property type="term" value="F:L-lysine transmembrane transporter activity"/>
    <property type="evidence" value="ECO:0007669"/>
    <property type="project" value="TreeGrafter"/>
</dbReference>
<evidence type="ECO:0000313" key="4">
    <source>
        <dbReference type="Proteomes" id="UP000652761"/>
    </source>
</evidence>
<sequence length="152" mass="16005">LVCAARSSLNWITSVDPIAVVMLITCFAIAATSTGLTSSLNWITFVISVAVIAFIIVTGSAHADLANMIALIQPQTGTPVNATIFVTGASACIALFSSLDVLATVSSVSTLFIFMLMVVALLVRSYYVREALVPLLHCIVMLITCSTMTKMG</sequence>
<organism evidence="3 4">
    <name type="scientific">Colocasia esculenta</name>
    <name type="common">Wild taro</name>
    <name type="synonym">Arum esculentum</name>
    <dbReference type="NCBI Taxonomy" id="4460"/>
    <lineage>
        <taxon>Eukaryota</taxon>
        <taxon>Viridiplantae</taxon>
        <taxon>Streptophyta</taxon>
        <taxon>Embryophyta</taxon>
        <taxon>Tracheophyta</taxon>
        <taxon>Spermatophyta</taxon>
        <taxon>Magnoliopsida</taxon>
        <taxon>Liliopsida</taxon>
        <taxon>Araceae</taxon>
        <taxon>Aroideae</taxon>
        <taxon>Colocasieae</taxon>
        <taxon>Colocasia</taxon>
    </lineage>
</organism>
<accession>A0A843XRE4</accession>
<name>A0A843XRE4_COLES</name>
<dbReference type="AlphaFoldDB" id="A0A843XRE4"/>
<keyword evidence="2" id="KW-1133">Transmembrane helix</keyword>